<comment type="subcellular location">
    <subcellularLocation>
        <location evidence="1">Cell inner membrane</location>
    </subcellularLocation>
</comment>
<keyword evidence="5" id="KW-1003">Cell membrane</keyword>
<evidence type="ECO:0000256" key="6">
    <source>
        <dbReference type="ARBA" id="ARBA00022519"/>
    </source>
</evidence>
<evidence type="ECO:0000256" key="10">
    <source>
        <dbReference type="ARBA" id="ARBA00030772"/>
    </source>
</evidence>
<keyword evidence="8" id="KW-0653">Protein transport</keyword>
<organism evidence="11 12">
    <name type="scientific">Vibrio albus</name>
    <dbReference type="NCBI Taxonomy" id="2200953"/>
    <lineage>
        <taxon>Bacteria</taxon>
        <taxon>Pseudomonadati</taxon>
        <taxon>Pseudomonadota</taxon>
        <taxon>Gammaproteobacteria</taxon>
        <taxon>Vibrionales</taxon>
        <taxon>Vibrionaceae</taxon>
        <taxon>Vibrio</taxon>
    </lineage>
</organism>
<evidence type="ECO:0000256" key="7">
    <source>
        <dbReference type="ARBA" id="ARBA00022692"/>
    </source>
</evidence>
<evidence type="ECO:0000256" key="1">
    <source>
        <dbReference type="ARBA" id="ARBA00004533"/>
    </source>
</evidence>
<dbReference type="GO" id="GO:0015628">
    <property type="term" value="P:protein secretion by the type II secretion system"/>
    <property type="evidence" value="ECO:0007669"/>
    <property type="project" value="InterPro"/>
</dbReference>
<dbReference type="AlphaFoldDB" id="A0A2U3B8R9"/>
<keyword evidence="4" id="KW-0813">Transport</keyword>
<dbReference type="InterPro" id="IPR022792">
    <property type="entry name" value="T2SS_protein-GspN"/>
</dbReference>
<evidence type="ECO:0000256" key="3">
    <source>
        <dbReference type="ARBA" id="ARBA00021563"/>
    </source>
</evidence>
<evidence type="ECO:0000256" key="9">
    <source>
        <dbReference type="ARBA" id="ARBA00023136"/>
    </source>
</evidence>
<keyword evidence="6" id="KW-0997">Cell inner membrane</keyword>
<gene>
    <name evidence="11" type="ORF">DI392_11680</name>
</gene>
<comment type="similarity">
    <text evidence="2">Belongs to the GSP N family.</text>
</comment>
<dbReference type="GO" id="GO:0005886">
    <property type="term" value="C:plasma membrane"/>
    <property type="evidence" value="ECO:0007669"/>
    <property type="project" value="UniProtKB-SubCell"/>
</dbReference>
<keyword evidence="9" id="KW-0472">Membrane</keyword>
<proteinExistence type="inferred from homology"/>
<evidence type="ECO:0000313" key="11">
    <source>
        <dbReference type="EMBL" id="PWI33167.1"/>
    </source>
</evidence>
<dbReference type="EMBL" id="QFWT01000006">
    <property type="protein sequence ID" value="PWI33167.1"/>
    <property type="molecule type" value="Genomic_DNA"/>
</dbReference>
<dbReference type="Pfam" id="PF01203">
    <property type="entry name" value="T2SSN"/>
    <property type="match status" value="1"/>
</dbReference>
<protein>
    <recommendedName>
        <fullName evidence="3">Type II secretion system protein N</fullName>
    </recommendedName>
    <alternativeName>
        <fullName evidence="10">General secretion pathway protein N</fullName>
    </alternativeName>
</protein>
<keyword evidence="7" id="KW-0812">Transmembrane</keyword>
<evidence type="ECO:0000256" key="5">
    <source>
        <dbReference type="ARBA" id="ARBA00022475"/>
    </source>
</evidence>
<dbReference type="Proteomes" id="UP000245362">
    <property type="component" value="Unassembled WGS sequence"/>
</dbReference>
<evidence type="ECO:0000313" key="12">
    <source>
        <dbReference type="Proteomes" id="UP000245362"/>
    </source>
</evidence>
<reference evidence="11 12" key="1">
    <citation type="submission" date="2018-05" db="EMBL/GenBank/DDBJ databases">
        <title>Vibrio limimaris sp. nov., isolated from marine sediment.</title>
        <authorList>
            <person name="Li C.-M."/>
        </authorList>
    </citation>
    <scope>NUCLEOTIDE SEQUENCE [LARGE SCALE GENOMIC DNA]</scope>
    <source>
        <strain evidence="11 12">E4404</strain>
    </source>
</reference>
<evidence type="ECO:0000256" key="8">
    <source>
        <dbReference type="ARBA" id="ARBA00022927"/>
    </source>
</evidence>
<sequence length="242" mass="26301">MVLVFGISVVVHAPAAFVINQMPKIRGLILEGVQGSIWQGSAQNVVWKRDNIGQVSWNFQPVKLFSGKAEFMVRFGRGSDLDLQGKGMVGADLQGVYAEKILASMPAASVLKKVTVPVPVDVAGQLELTIQDYRYAQPWCESATGSLVWNGSEVRSPIGTLVPGMVIADLSCNNSKLAASGTQNNKQVSAEFSAELQPNRRYSLDAWFKPGAEFPSSMQAQLKWLGNPDAQGRYPLTYLGRL</sequence>
<name>A0A2U3B8R9_9VIBR</name>
<accession>A0A2U3B8R9</accession>
<dbReference type="GO" id="GO:0015627">
    <property type="term" value="C:type II protein secretion system complex"/>
    <property type="evidence" value="ECO:0007669"/>
    <property type="project" value="InterPro"/>
</dbReference>
<comment type="caution">
    <text evidence="11">The sequence shown here is derived from an EMBL/GenBank/DDBJ whole genome shotgun (WGS) entry which is preliminary data.</text>
</comment>
<dbReference type="OrthoDB" id="6118198at2"/>
<evidence type="ECO:0000256" key="4">
    <source>
        <dbReference type="ARBA" id="ARBA00022448"/>
    </source>
</evidence>
<keyword evidence="12" id="KW-1185">Reference proteome</keyword>
<evidence type="ECO:0000256" key="2">
    <source>
        <dbReference type="ARBA" id="ARBA00007208"/>
    </source>
</evidence>